<keyword evidence="2 4" id="KW-0472">Membrane</keyword>
<dbReference type="PANTHER" id="PTHR30329:SF21">
    <property type="entry name" value="LIPOPROTEIN YIAD-RELATED"/>
    <property type="match status" value="1"/>
</dbReference>
<evidence type="ECO:0000256" key="5">
    <source>
        <dbReference type="SAM" id="MobiDB-lite"/>
    </source>
</evidence>
<proteinExistence type="predicted"/>
<dbReference type="Gene3D" id="4.10.1080.10">
    <property type="entry name" value="TSP type-3 repeat"/>
    <property type="match status" value="1"/>
</dbReference>
<keyword evidence="6" id="KW-0732">Signal</keyword>
<dbReference type="AlphaFoldDB" id="A0A4U1JL17"/>
<dbReference type="PROSITE" id="PS51123">
    <property type="entry name" value="OMPA_2"/>
    <property type="match status" value="1"/>
</dbReference>
<dbReference type="InterPro" id="IPR028974">
    <property type="entry name" value="TSP_type-3_rpt"/>
</dbReference>
<dbReference type="PANTHER" id="PTHR30329">
    <property type="entry name" value="STATOR ELEMENT OF FLAGELLAR MOTOR COMPLEX"/>
    <property type="match status" value="1"/>
</dbReference>
<dbReference type="InterPro" id="IPR006664">
    <property type="entry name" value="OMP_bac"/>
</dbReference>
<dbReference type="SUPFAM" id="SSF103088">
    <property type="entry name" value="OmpA-like"/>
    <property type="match status" value="1"/>
</dbReference>
<evidence type="ECO:0000256" key="4">
    <source>
        <dbReference type="PROSITE-ProRule" id="PRU00473"/>
    </source>
</evidence>
<evidence type="ECO:0000256" key="2">
    <source>
        <dbReference type="ARBA" id="ARBA00023136"/>
    </source>
</evidence>
<feature type="signal peptide" evidence="6">
    <location>
        <begin position="1"/>
        <end position="31"/>
    </location>
</feature>
<dbReference type="InterPro" id="IPR050330">
    <property type="entry name" value="Bact_OuterMem_StrucFunc"/>
</dbReference>
<protein>
    <submittedName>
        <fullName evidence="8">OmpA family protein</fullName>
    </submittedName>
</protein>
<evidence type="ECO:0000256" key="1">
    <source>
        <dbReference type="ARBA" id="ARBA00004442"/>
    </source>
</evidence>
<feature type="region of interest" description="Disordered" evidence="5">
    <location>
        <begin position="341"/>
        <end position="484"/>
    </location>
</feature>
<feature type="chain" id="PRO_5020975209" evidence="6">
    <location>
        <begin position="32"/>
        <end position="631"/>
    </location>
</feature>
<gene>
    <name evidence="8" type="ORF">E8A74_02280</name>
</gene>
<comment type="caution">
    <text evidence="8">The sequence shown here is derived from an EMBL/GenBank/DDBJ whole genome shotgun (WGS) entry which is preliminary data.</text>
</comment>
<evidence type="ECO:0000313" key="8">
    <source>
        <dbReference type="EMBL" id="TKD12603.1"/>
    </source>
</evidence>
<dbReference type="Pfam" id="PF00691">
    <property type="entry name" value="OmpA"/>
    <property type="match status" value="1"/>
</dbReference>
<accession>A0A4U1JL17</accession>
<keyword evidence="3" id="KW-0998">Cell outer membrane</keyword>
<reference evidence="8 9" key="1">
    <citation type="submission" date="2019-04" db="EMBL/GenBank/DDBJ databases">
        <authorList>
            <person name="Li Y."/>
            <person name="Wang J."/>
        </authorList>
    </citation>
    <scope>NUCLEOTIDE SEQUENCE [LARGE SCALE GENOMIC DNA]</scope>
    <source>
        <strain evidence="8 9">DSM 14668</strain>
    </source>
</reference>
<dbReference type="OrthoDB" id="5484889at2"/>
<dbReference type="InterPro" id="IPR036737">
    <property type="entry name" value="OmpA-like_sf"/>
</dbReference>
<evidence type="ECO:0000313" key="9">
    <source>
        <dbReference type="Proteomes" id="UP000309215"/>
    </source>
</evidence>
<dbReference type="GO" id="GO:0005509">
    <property type="term" value="F:calcium ion binding"/>
    <property type="evidence" value="ECO:0007669"/>
    <property type="project" value="InterPro"/>
</dbReference>
<organism evidence="8 9">
    <name type="scientific">Polyangium fumosum</name>
    <dbReference type="NCBI Taxonomy" id="889272"/>
    <lineage>
        <taxon>Bacteria</taxon>
        <taxon>Pseudomonadati</taxon>
        <taxon>Myxococcota</taxon>
        <taxon>Polyangia</taxon>
        <taxon>Polyangiales</taxon>
        <taxon>Polyangiaceae</taxon>
        <taxon>Polyangium</taxon>
    </lineage>
</organism>
<dbReference type="PRINTS" id="PR01021">
    <property type="entry name" value="OMPADOMAIN"/>
</dbReference>
<dbReference type="RefSeq" id="WP_136927240.1">
    <property type="nucleotide sequence ID" value="NZ_SSMQ01000002.1"/>
</dbReference>
<feature type="domain" description="OmpA-like" evidence="7">
    <location>
        <begin position="490"/>
        <end position="608"/>
    </location>
</feature>
<comment type="subcellular location">
    <subcellularLocation>
        <location evidence="1">Cell outer membrane</location>
    </subcellularLocation>
</comment>
<feature type="compositionally biased region" description="Acidic residues" evidence="5">
    <location>
        <begin position="448"/>
        <end position="458"/>
    </location>
</feature>
<dbReference type="Proteomes" id="UP000309215">
    <property type="component" value="Unassembled WGS sequence"/>
</dbReference>
<evidence type="ECO:0000256" key="6">
    <source>
        <dbReference type="SAM" id="SignalP"/>
    </source>
</evidence>
<name>A0A4U1JL17_9BACT</name>
<dbReference type="Gene3D" id="3.30.1330.60">
    <property type="entry name" value="OmpA-like domain"/>
    <property type="match status" value="1"/>
</dbReference>
<dbReference type="EMBL" id="SSMQ01000002">
    <property type="protein sequence ID" value="TKD12603.1"/>
    <property type="molecule type" value="Genomic_DNA"/>
</dbReference>
<feature type="compositionally biased region" description="Acidic residues" evidence="5">
    <location>
        <begin position="392"/>
        <end position="422"/>
    </location>
</feature>
<evidence type="ECO:0000256" key="3">
    <source>
        <dbReference type="ARBA" id="ARBA00023237"/>
    </source>
</evidence>
<sequence length="631" mass="66831">MTTLGLLTGLRRRPVATLVALTALFTTTTLAAPARAQSTDRIPASNGEGADLHLFRPAVDSRGFFTVNGASVLPGGAISFGLVLDYGRNLLELAPGHGADYLVDHALQGTLNFNYGIADRLVLGLSAPVVLNYGTSVTDIGPGGTGNYDDNGLTAEALGHVAIHGKLRLLSPDGPIGLALLVQGGYGIGGQRNFGADAGFFYWPQLIVEKQFGKTNVVRLGLNAGYRGHTGENATFGLDQRGAPQLASGVFQYNNLGTGGFAASIRIGDKFDITAETYASYLLAGSSDAKQRLSAEVLGGFKVFIQKNSYLSLAGGVGYLPGFQSASQRGMLAFVFEPFEEDRDKDGIPDDVDQCPDEPEDRDGDEDTDGCPEQDPVDEPVQVRSGDRDGDGILDAEDGCPDNPEDKDGFEDTDGCPEEDNDKDGIPDVRDKCINTPEDKDGFKDDDGCPEDDNDADGILDGVDKCPDEPETFNGKDDEDGCPDKGSVIVQDNNVLILDKILFKTGSAEILAQSFPIVDAVAATLKGNPSLKLLEVQGHADVRGAEFANVKLTQARAESVVKALIERGVDASRLRAIGYGPFCPIDPASNAVAWEKNRRVEFKIVRTDAGPTGVELGCEKARSKGINSPAP</sequence>
<evidence type="ECO:0000259" key="7">
    <source>
        <dbReference type="PROSITE" id="PS51123"/>
    </source>
</evidence>
<feature type="compositionally biased region" description="Basic and acidic residues" evidence="5">
    <location>
        <begin position="423"/>
        <end position="447"/>
    </location>
</feature>
<feature type="compositionally biased region" description="Acidic residues" evidence="5">
    <location>
        <begin position="349"/>
        <end position="378"/>
    </location>
</feature>
<dbReference type="CDD" id="cd07185">
    <property type="entry name" value="OmpA_C-like"/>
    <property type="match status" value="1"/>
</dbReference>
<dbReference type="InterPro" id="IPR006665">
    <property type="entry name" value="OmpA-like"/>
</dbReference>
<dbReference type="GO" id="GO:0009279">
    <property type="term" value="C:cell outer membrane"/>
    <property type="evidence" value="ECO:0007669"/>
    <property type="project" value="UniProtKB-SubCell"/>
</dbReference>
<keyword evidence="9" id="KW-1185">Reference proteome</keyword>